<dbReference type="OrthoDB" id="2563669at2759"/>
<keyword evidence="1" id="KW-0812">Transmembrane</keyword>
<dbReference type="STRING" id="1331196.A0A1B9IWQ8"/>
<accession>A0A1B9IWQ8</accession>
<evidence type="ECO:0000313" key="3">
    <source>
        <dbReference type="Proteomes" id="UP000092583"/>
    </source>
</evidence>
<gene>
    <name evidence="2" type="ORF">L486_02642</name>
</gene>
<feature type="transmembrane region" description="Helical" evidence="1">
    <location>
        <begin position="302"/>
        <end position="323"/>
    </location>
</feature>
<dbReference type="EMBL" id="KI669460">
    <property type="protein sequence ID" value="OCF59969.1"/>
    <property type="molecule type" value="Genomic_DNA"/>
</dbReference>
<organism evidence="2 3">
    <name type="scientific">Kwoniella mangroviensis CBS 10435</name>
    <dbReference type="NCBI Taxonomy" id="1331196"/>
    <lineage>
        <taxon>Eukaryota</taxon>
        <taxon>Fungi</taxon>
        <taxon>Dikarya</taxon>
        <taxon>Basidiomycota</taxon>
        <taxon>Agaricomycotina</taxon>
        <taxon>Tremellomycetes</taxon>
        <taxon>Tremellales</taxon>
        <taxon>Cryptococcaceae</taxon>
        <taxon>Kwoniella</taxon>
    </lineage>
</organism>
<dbReference type="Proteomes" id="UP000092583">
    <property type="component" value="Unassembled WGS sequence"/>
</dbReference>
<evidence type="ECO:0000256" key="1">
    <source>
        <dbReference type="SAM" id="Phobius"/>
    </source>
</evidence>
<evidence type="ECO:0000313" key="2">
    <source>
        <dbReference type="EMBL" id="OCF59969.1"/>
    </source>
</evidence>
<keyword evidence="1" id="KW-1133">Transmembrane helix</keyword>
<proteinExistence type="predicted"/>
<dbReference type="Gene3D" id="2.60.120.260">
    <property type="entry name" value="Galactose-binding domain-like"/>
    <property type="match status" value="1"/>
</dbReference>
<reference evidence="2 3" key="1">
    <citation type="submission" date="2013-07" db="EMBL/GenBank/DDBJ databases">
        <title>The Genome Sequence of Kwoniella mangroviensis CBS10435.</title>
        <authorList>
            <consortium name="The Broad Institute Genome Sequencing Platform"/>
            <person name="Cuomo C."/>
            <person name="Litvintseva A."/>
            <person name="Chen Y."/>
            <person name="Heitman J."/>
            <person name="Sun S."/>
            <person name="Springer D."/>
            <person name="Dromer F."/>
            <person name="Young S.K."/>
            <person name="Zeng Q."/>
            <person name="Gargeya S."/>
            <person name="Fitzgerald M."/>
            <person name="Abouelleil A."/>
            <person name="Alvarado L."/>
            <person name="Berlin A.M."/>
            <person name="Chapman S.B."/>
            <person name="Dewar J."/>
            <person name="Goldberg J."/>
            <person name="Griggs A."/>
            <person name="Gujja S."/>
            <person name="Hansen M."/>
            <person name="Howarth C."/>
            <person name="Imamovic A."/>
            <person name="Larimer J."/>
            <person name="McCowan C."/>
            <person name="Murphy C."/>
            <person name="Pearson M."/>
            <person name="Priest M."/>
            <person name="Roberts A."/>
            <person name="Saif S."/>
            <person name="Shea T."/>
            <person name="Sykes S."/>
            <person name="Wortman J."/>
            <person name="Nusbaum C."/>
            <person name="Birren B."/>
        </authorList>
    </citation>
    <scope>NUCLEOTIDE SEQUENCE [LARGE SCALE GENOMIC DNA]</scope>
    <source>
        <strain evidence="2 3">CBS 10435</strain>
    </source>
</reference>
<dbReference type="AlphaFoldDB" id="A0A1B9IWQ8"/>
<name>A0A1B9IWQ8_9TREE</name>
<reference evidence="3" key="2">
    <citation type="submission" date="2013-12" db="EMBL/GenBank/DDBJ databases">
        <title>Evolution of pathogenesis and genome organization in the Tremellales.</title>
        <authorList>
            <person name="Cuomo C."/>
            <person name="Litvintseva A."/>
            <person name="Heitman J."/>
            <person name="Chen Y."/>
            <person name="Sun S."/>
            <person name="Springer D."/>
            <person name="Dromer F."/>
            <person name="Young S."/>
            <person name="Zeng Q."/>
            <person name="Chapman S."/>
            <person name="Gujja S."/>
            <person name="Saif S."/>
            <person name="Birren B."/>
        </authorList>
    </citation>
    <scope>NUCLEOTIDE SEQUENCE [LARGE SCALE GENOMIC DNA]</scope>
    <source>
        <strain evidence="3">CBS 10435</strain>
    </source>
</reference>
<keyword evidence="1" id="KW-0472">Membrane</keyword>
<keyword evidence="3" id="KW-1185">Reference proteome</keyword>
<protein>
    <submittedName>
        <fullName evidence="2">Uncharacterized protein</fullName>
    </submittedName>
</protein>
<sequence>MSNTSQAELWISAASPLLSCSLYKGETGGSSWMQLPDGSHQYLGQKQFSIELPEFYFTDIAFIHVPTAAYQITVGLDGSSDKKSGESGMISLSTSFGTHSAKLECQAQIPETFIFHGVQVQTQVVISGGASNNTIDDASSQIRYNGFQSTPASKSDISAIQNGNFYEKTVSYTASGGASASFACQGIAFYIMGMTGPGFGSYQVSVDSKVVGTYNASTTIETYHTLLYFTTYLDSSQIHHISITNQFDGLSFALDYVICVSSESPGNQSSPTATDAASNSGATAVFPSQGTSTNSSTSGDSGGAVIGGVLGTLGGLFLLWVLWKYGQWKKAGGDGSFMAALCGGMRVKKEPKKEENKFHLWPMVWSRPKYAT</sequence>